<feature type="compositionally biased region" description="Polar residues" evidence="1">
    <location>
        <begin position="1"/>
        <end position="11"/>
    </location>
</feature>
<feature type="region of interest" description="Disordered" evidence="1">
    <location>
        <begin position="53"/>
        <end position="84"/>
    </location>
</feature>
<feature type="compositionally biased region" description="Polar residues" evidence="1">
    <location>
        <begin position="54"/>
        <end position="67"/>
    </location>
</feature>
<accession>A0A5B0PYY5</accession>
<reference evidence="2 3" key="1">
    <citation type="submission" date="2019-05" db="EMBL/GenBank/DDBJ databases">
        <title>Emergence of the Ug99 lineage of the wheat stem rust pathogen through somatic hybridization.</title>
        <authorList>
            <person name="Li F."/>
            <person name="Upadhyaya N.M."/>
            <person name="Sperschneider J."/>
            <person name="Matny O."/>
            <person name="Nguyen-Phuc H."/>
            <person name="Mago R."/>
            <person name="Raley C."/>
            <person name="Miller M.E."/>
            <person name="Silverstein K.A.T."/>
            <person name="Henningsen E."/>
            <person name="Hirsch C.D."/>
            <person name="Visser B."/>
            <person name="Pretorius Z.A."/>
            <person name="Steffenson B.J."/>
            <person name="Schwessinger B."/>
            <person name="Dodds P.N."/>
            <person name="Figueroa M."/>
        </authorList>
    </citation>
    <scope>NUCLEOTIDE SEQUENCE [LARGE SCALE GENOMIC DNA]</scope>
    <source>
        <strain evidence="2">21-0</strain>
    </source>
</reference>
<evidence type="ECO:0000256" key="1">
    <source>
        <dbReference type="SAM" id="MobiDB-lite"/>
    </source>
</evidence>
<feature type="region of interest" description="Disordered" evidence="1">
    <location>
        <begin position="96"/>
        <end position="119"/>
    </location>
</feature>
<sequence length="369" mass="42035">MFISSSWNDGNEASLERSSGSEEIWPMANSRKCNQLIDHPLTSTKMDQIIYGNNDDSTINFPQGYGQSSRSSSQPEGNTHDSEEDLEVANHRQLFGDAPVDDVTMTNRPDSVSPEHDQTDRVCADLQKKLALDPDHLKIALLTSKCPPEERHANVVFANAAFHQLDAEKHNSPVVHAYDDALKDFVRMKARMFLLIPSLEAYSNNPHKDGTLSKSLYYLTLLLSNVLETQRILIKGDVPDRDSMLASIYADLPPNNEKMSKTQIKTQVTTNAPMRIRMVYARLVMVYYYVHMPNKPSQWVEIDERLRFLRTSLKEFQQAHAHLVFLKDDEMFSHKKRFKLILEESRDALVVPTLHDVRASMASSSQSTR</sequence>
<feature type="region of interest" description="Disordered" evidence="1">
    <location>
        <begin position="1"/>
        <end position="22"/>
    </location>
</feature>
<evidence type="ECO:0000313" key="2">
    <source>
        <dbReference type="EMBL" id="KAA1106116.1"/>
    </source>
</evidence>
<proteinExistence type="predicted"/>
<comment type="caution">
    <text evidence="2">The sequence shown here is derived from an EMBL/GenBank/DDBJ whole genome shotgun (WGS) entry which is preliminary data.</text>
</comment>
<dbReference type="EMBL" id="VSWC01000040">
    <property type="protein sequence ID" value="KAA1106116.1"/>
    <property type="molecule type" value="Genomic_DNA"/>
</dbReference>
<name>A0A5B0PYY5_PUCGR</name>
<keyword evidence="3" id="KW-1185">Reference proteome</keyword>
<dbReference type="Proteomes" id="UP000324748">
    <property type="component" value="Unassembled WGS sequence"/>
</dbReference>
<evidence type="ECO:0000313" key="3">
    <source>
        <dbReference type="Proteomes" id="UP000324748"/>
    </source>
</evidence>
<organism evidence="2 3">
    <name type="scientific">Puccinia graminis f. sp. tritici</name>
    <dbReference type="NCBI Taxonomy" id="56615"/>
    <lineage>
        <taxon>Eukaryota</taxon>
        <taxon>Fungi</taxon>
        <taxon>Dikarya</taxon>
        <taxon>Basidiomycota</taxon>
        <taxon>Pucciniomycotina</taxon>
        <taxon>Pucciniomycetes</taxon>
        <taxon>Pucciniales</taxon>
        <taxon>Pucciniaceae</taxon>
        <taxon>Puccinia</taxon>
    </lineage>
</organism>
<dbReference type="AlphaFoldDB" id="A0A5B0PYY5"/>
<protein>
    <submittedName>
        <fullName evidence="2">Uncharacterized protein</fullName>
    </submittedName>
</protein>
<gene>
    <name evidence="2" type="ORF">PGT21_029174</name>
</gene>